<dbReference type="Proteomes" id="UP000063965">
    <property type="component" value="Chromosome"/>
</dbReference>
<protein>
    <submittedName>
        <fullName evidence="2">Acriflavin resistance plasma membrane protein</fullName>
    </submittedName>
</protein>
<dbReference type="Gene3D" id="3.30.70.1320">
    <property type="entry name" value="Multidrug efflux transporter AcrB pore domain like"/>
    <property type="match status" value="1"/>
</dbReference>
<feature type="transmembrane region" description="Helical" evidence="1">
    <location>
        <begin position="953"/>
        <end position="975"/>
    </location>
</feature>
<keyword evidence="3" id="KW-1185">Reference proteome</keyword>
<feature type="transmembrane region" description="Helical" evidence="1">
    <location>
        <begin position="334"/>
        <end position="353"/>
    </location>
</feature>
<organism evidence="2 3">
    <name type="scientific">Candidatus Coxiella mudrowiae</name>
    <dbReference type="NCBI Taxonomy" id="2054173"/>
    <lineage>
        <taxon>Bacteria</taxon>
        <taxon>Pseudomonadati</taxon>
        <taxon>Pseudomonadota</taxon>
        <taxon>Gammaproteobacteria</taxon>
        <taxon>Legionellales</taxon>
        <taxon>Coxiellaceae</taxon>
        <taxon>Coxiella</taxon>
    </lineage>
</organism>
<dbReference type="SUPFAM" id="SSF82714">
    <property type="entry name" value="Multidrug efflux transporter AcrB TolC docking domain, DN and DC subdomains"/>
    <property type="match status" value="2"/>
</dbReference>
<feature type="transmembrane region" description="Helical" evidence="1">
    <location>
        <begin position="12"/>
        <end position="29"/>
    </location>
</feature>
<evidence type="ECO:0000256" key="1">
    <source>
        <dbReference type="SAM" id="Phobius"/>
    </source>
</evidence>
<gene>
    <name evidence="2" type="ORF">CleRT_10890</name>
</gene>
<dbReference type="PANTHER" id="PTHR32063:SF23">
    <property type="entry name" value="HAE1 FAMILY EFFLLUX PUMP PERMEASE COMPONENT"/>
    <property type="match status" value="1"/>
</dbReference>
<dbReference type="InterPro" id="IPR027463">
    <property type="entry name" value="AcrB_DN_DC_subdom"/>
</dbReference>
<reference evidence="2 3" key="1">
    <citation type="journal article" date="2015" name="Genome Biol. Evol.">
        <title>Distinctive Genome Reduction Rates Revealed by Genomic Analyses of Two Coxiella-Like Endosymbionts in Ticks.</title>
        <authorList>
            <person name="Gottlieb Y."/>
            <person name="Lalzar I."/>
            <person name="Klasson L."/>
        </authorList>
    </citation>
    <scope>NUCLEOTIDE SEQUENCE [LARGE SCALE GENOMIC DNA]</scope>
    <source>
        <strain evidence="2 3">CRt</strain>
    </source>
</reference>
<dbReference type="EMBL" id="CP011126">
    <property type="protein sequence ID" value="AKQ33757.1"/>
    <property type="molecule type" value="Genomic_DNA"/>
</dbReference>
<proteinExistence type="predicted"/>
<keyword evidence="1" id="KW-0812">Transmembrane</keyword>
<dbReference type="SUPFAM" id="SSF82866">
    <property type="entry name" value="Multidrug efflux transporter AcrB transmembrane domain"/>
    <property type="match status" value="2"/>
</dbReference>
<evidence type="ECO:0000313" key="2">
    <source>
        <dbReference type="EMBL" id="AKQ33757.1"/>
    </source>
</evidence>
<evidence type="ECO:0000313" key="3">
    <source>
        <dbReference type="Proteomes" id="UP000063965"/>
    </source>
</evidence>
<dbReference type="RefSeq" id="WP_048875390.1">
    <property type="nucleotide sequence ID" value="NZ_CP011126.1"/>
</dbReference>
<dbReference type="Gene3D" id="3.30.70.1430">
    <property type="entry name" value="Multidrug efflux transporter AcrB pore domain"/>
    <property type="match status" value="2"/>
</dbReference>
<feature type="transmembrane region" description="Helical" evidence="1">
    <location>
        <begin position="462"/>
        <end position="480"/>
    </location>
</feature>
<feature type="transmembrane region" description="Helical" evidence="1">
    <location>
        <begin position="526"/>
        <end position="545"/>
    </location>
</feature>
<dbReference type="Gene3D" id="1.20.1640.10">
    <property type="entry name" value="Multidrug efflux transporter AcrB transmembrane domain"/>
    <property type="match status" value="2"/>
</dbReference>
<feature type="transmembrane region" description="Helical" evidence="1">
    <location>
        <begin position="387"/>
        <end position="409"/>
    </location>
</feature>
<accession>A0ABM5UUY1</accession>
<dbReference type="Gene3D" id="3.30.2090.10">
    <property type="entry name" value="Multidrug efflux transporter AcrB TolC docking domain, DN and DC subdomains"/>
    <property type="match status" value="2"/>
</dbReference>
<feature type="transmembrane region" description="Helical" evidence="1">
    <location>
        <begin position="904"/>
        <end position="924"/>
    </location>
</feature>
<keyword evidence="1" id="KW-0472">Membrane</keyword>
<feature type="transmembrane region" description="Helical" evidence="1">
    <location>
        <begin position="981"/>
        <end position="1007"/>
    </location>
</feature>
<feature type="transmembrane region" description="Helical" evidence="1">
    <location>
        <begin position="852"/>
        <end position="871"/>
    </location>
</feature>
<dbReference type="PANTHER" id="PTHR32063">
    <property type="match status" value="1"/>
</dbReference>
<keyword evidence="1" id="KW-1133">Transmembrane helix</keyword>
<dbReference type="Pfam" id="PF00873">
    <property type="entry name" value="ACR_tran"/>
    <property type="match status" value="1"/>
</dbReference>
<dbReference type="SUPFAM" id="SSF82693">
    <property type="entry name" value="Multidrug efflux transporter AcrB pore domain, PN1, PN2, PC1 and PC2 subdomains"/>
    <property type="match status" value="3"/>
</dbReference>
<feature type="transmembrane region" description="Helical" evidence="1">
    <location>
        <begin position="360"/>
        <end position="381"/>
    </location>
</feature>
<feature type="transmembrane region" description="Helical" evidence="1">
    <location>
        <begin position="878"/>
        <end position="898"/>
    </location>
</feature>
<dbReference type="InterPro" id="IPR001036">
    <property type="entry name" value="Acrflvin-R"/>
</dbReference>
<sequence>MKLSEICISQPVLAIVLSLILVFLGIISFQRLELRFFPKLQLPTVTVATFYEGASAELMESQVTTQIENALLGVDHVAAINSTSYSGSSYVTVLFRLGGNFEEEANAVRDKVFGIRDKLPPDANPSTITVGTKGSPVLGVGFIDPQKSSADIRDYVERTVQPALRQLPGMGEVDILGASDYAMRIWLDASKMVAHQVTVTDVKNALTANNIYFPAGSIQEAKRDFSIVSHTQLKNAAAFGNIIIKHTDGGTVRLNDIGHVELGYRSLYQAPMRINGQNGIEVLIEPLQEANPIIVAHEVKQAMIQIKESLPLGMQASVNYDASTFLKSSIEETFYTMGEAVILVILVVFLFLGSARAASIPIITIPVSLIAVFAFIALLGFTINTMSLLGIVLAIGLVVDDAIVMLENIHRHIEEGMTPMQSAIKGSREITFPVIAMALTLVAVYAPIGFVQGFTAELFKEFAFTLAAAVIISAFVALTLSPMMCSRILLVHTHDSRLVVIIDRLFFQLANHYQRLLKFALSKRRFFVIALIFIAGLGYLLFISLPSELIPKEDIGLIQVSVTSPSGASLNYTDQYAEQIEHIIKQNPAVASVISQVSTSSVNIRVTLKPWGERKETTEEVIADLNPKLGVIPGIDATAYIPDIVNYGLEGNDINLNFMTGGDYMDLLDPINKMVKILKQYPGVMNVHTNLKYDTQQYAITIKRDLAAVLGVNIQDIADTVSAMMSGNHWTDVQAGNKSYEVIVQMQKDDLSNFNALRKLYVRSSAAPSSGNKENMIPVSSLINLTPTVGQGNFMHYDRFRSGTISARLSPGYSENQVINYIKAHLLTVLISNVHAAFSGKAAQFLESSQRIVGIVIMSFILIYLMLSAQFGSFIDPLIILLAVPLSIVGGLLSLKLAGGTLSIYSQIGLVTLIGMISKHGILITQFINDLRKQGVATSDAIIEGTTIRLRPILMTTMSMVFGALPLALATGAGSIGRHQIGWVIVGGLLFGTFFSLIVVPIAYSYFARFEKSLISASGTR</sequence>
<name>A0ABM5UUY1_9COXI</name>
<feature type="transmembrane region" description="Helical" evidence="1">
    <location>
        <begin position="430"/>
        <end position="450"/>
    </location>
</feature>
<dbReference type="Gene3D" id="3.30.70.1440">
    <property type="entry name" value="Multidrug efflux transporter AcrB pore domain"/>
    <property type="match status" value="1"/>
</dbReference>
<dbReference type="PRINTS" id="PR00702">
    <property type="entry name" value="ACRIFLAVINRP"/>
</dbReference>